<keyword evidence="3" id="KW-0443">Lipid metabolism</keyword>
<dbReference type="EMBL" id="CP107006">
    <property type="protein sequence ID" value="UYQ92541.1"/>
    <property type="molecule type" value="Genomic_DNA"/>
</dbReference>
<name>A0ABY6IYS6_9BACT</name>
<organism evidence="4 5">
    <name type="scientific">Chitinophaga horti</name>
    <dbReference type="NCBI Taxonomy" id="2920382"/>
    <lineage>
        <taxon>Bacteria</taxon>
        <taxon>Pseudomonadati</taxon>
        <taxon>Bacteroidota</taxon>
        <taxon>Chitinophagia</taxon>
        <taxon>Chitinophagales</taxon>
        <taxon>Chitinophagaceae</taxon>
        <taxon>Chitinophaga</taxon>
    </lineage>
</organism>
<evidence type="ECO:0000256" key="2">
    <source>
        <dbReference type="ARBA" id="ARBA00022801"/>
    </source>
</evidence>
<dbReference type="PANTHER" id="PTHR38764:SF1">
    <property type="entry name" value="ACYL CARRIER PROTEIN PHOSPHODIESTERASE"/>
    <property type="match status" value="1"/>
</dbReference>
<keyword evidence="2" id="KW-0378">Hydrolase</keyword>
<dbReference type="RefSeq" id="WP_244835902.1">
    <property type="nucleotide sequence ID" value="NZ_CP107006.1"/>
</dbReference>
<gene>
    <name evidence="4" type="ORF">MKQ68_20875</name>
</gene>
<proteinExistence type="predicted"/>
<keyword evidence="1" id="KW-0444">Lipid biosynthesis</keyword>
<dbReference type="PANTHER" id="PTHR38764">
    <property type="entry name" value="ACYL CARRIER PROTEIN PHOSPHODIESTERASE"/>
    <property type="match status" value="1"/>
</dbReference>
<dbReference type="InterPro" id="IPR007431">
    <property type="entry name" value="ACP_PD"/>
</dbReference>
<dbReference type="Proteomes" id="UP001162741">
    <property type="component" value="Chromosome"/>
</dbReference>
<evidence type="ECO:0000256" key="3">
    <source>
        <dbReference type="ARBA" id="ARBA00023098"/>
    </source>
</evidence>
<evidence type="ECO:0000313" key="5">
    <source>
        <dbReference type="Proteomes" id="UP001162741"/>
    </source>
</evidence>
<reference evidence="4" key="1">
    <citation type="submission" date="2022-10" db="EMBL/GenBank/DDBJ databases">
        <title>Chitinophaga sp. nov., isolated from soil.</title>
        <authorList>
            <person name="Jeon C.O."/>
        </authorList>
    </citation>
    <scope>NUCLEOTIDE SEQUENCE</scope>
    <source>
        <strain evidence="4">R8</strain>
    </source>
</reference>
<sequence>MIADFVKGKQLLQYPPDVQQGVRLHRAIDAYTDHHPATARAKNCLKPAVGAYSAVYTDIIYDHFLANDPEHFTAQSLETFAGGIYETLAAHHDQLPPVFQQVFSYMRQHNWLLHYRERNGIASSFNGITRRAKYQQVPATVPFKAFEDHYDTLKDCYAQFFPDLLRYVKSYLEAPGGAEPSF</sequence>
<evidence type="ECO:0000256" key="1">
    <source>
        <dbReference type="ARBA" id="ARBA00022516"/>
    </source>
</evidence>
<dbReference type="Pfam" id="PF04336">
    <property type="entry name" value="ACP_PD"/>
    <property type="match status" value="1"/>
</dbReference>
<protein>
    <submittedName>
        <fullName evidence="4">Acyl carrier protein phosphodiesterase</fullName>
    </submittedName>
</protein>
<keyword evidence="5" id="KW-1185">Reference proteome</keyword>
<accession>A0ABY6IYS6</accession>
<evidence type="ECO:0000313" key="4">
    <source>
        <dbReference type="EMBL" id="UYQ92541.1"/>
    </source>
</evidence>